<dbReference type="PANTHER" id="PTHR30204:SF15">
    <property type="entry name" value="BLL5018 PROTEIN"/>
    <property type="match status" value="1"/>
</dbReference>
<dbReference type="OrthoDB" id="9810140at2"/>
<name>A0A2D0NIW1_FLAN2</name>
<dbReference type="AlphaFoldDB" id="A0A2D0NIW1"/>
<evidence type="ECO:0000313" key="4">
    <source>
        <dbReference type="Proteomes" id="UP000223913"/>
    </source>
</evidence>
<accession>A0A2D0NIW1</accession>
<dbReference type="GO" id="GO:0003677">
    <property type="term" value="F:DNA binding"/>
    <property type="evidence" value="ECO:0007669"/>
    <property type="project" value="UniProtKB-KW"/>
</dbReference>
<feature type="domain" description="HTH merR-type" evidence="2">
    <location>
        <begin position="11"/>
        <end position="81"/>
    </location>
</feature>
<evidence type="ECO:0000259" key="2">
    <source>
        <dbReference type="PROSITE" id="PS50937"/>
    </source>
</evidence>
<dbReference type="CDD" id="cd04765">
    <property type="entry name" value="HTH_MlrA-like_sg2"/>
    <property type="match status" value="1"/>
</dbReference>
<dbReference type="PROSITE" id="PS50937">
    <property type="entry name" value="HTH_MERR_2"/>
    <property type="match status" value="1"/>
</dbReference>
<evidence type="ECO:0000256" key="1">
    <source>
        <dbReference type="ARBA" id="ARBA00023125"/>
    </source>
</evidence>
<evidence type="ECO:0000313" key="3">
    <source>
        <dbReference type="EMBL" id="PHN08330.1"/>
    </source>
</evidence>
<dbReference type="GO" id="GO:0003700">
    <property type="term" value="F:DNA-binding transcription factor activity"/>
    <property type="evidence" value="ECO:0007669"/>
    <property type="project" value="InterPro"/>
</dbReference>
<protein>
    <submittedName>
        <fullName evidence="3">MerR family transcriptional regulator</fullName>
    </submittedName>
</protein>
<comment type="caution">
    <text evidence="3">The sequence shown here is derived from an EMBL/GenBank/DDBJ whole genome shotgun (WGS) entry which is preliminary data.</text>
</comment>
<reference evidence="3 4" key="1">
    <citation type="submission" date="2017-10" db="EMBL/GenBank/DDBJ databases">
        <title>The draft genome sequence of Lewinella nigricans NBRC 102662.</title>
        <authorList>
            <person name="Wang K."/>
        </authorList>
    </citation>
    <scope>NUCLEOTIDE SEQUENCE [LARGE SCALE GENOMIC DNA]</scope>
    <source>
        <strain evidence="3 4">NBRC 102662</strain>
    </source>
</reference>
<dbReference type="InterPro" id="IPR000551">
    <property type="entry name" value="MerR-type_HTH_dom"/>
</dbReference>
<gene>
    <name evidence="3" type="ORF">CRP01_02670</name>
</gene>
<sequence length="118" mass="14137">MFDDTEDLKRYYSIGEVAEMFDISKSLIRFWEGEFDFLRPHKNSKGDRRFTPENIEQLRTIYILVKERGFTLEGAKRELKEQKVRQKQRDEMIGRLQEIRTFLVAMRDEELGEVGQEG</sequence>
<keyword evidence="4" id="KW-1185">Reference proteome</keyword>
<dbReference type="Gene3D" id="1.10.1660.10">
    <property type="match status" value="1"/>
</dbReference>
<organism evidence="3 4">
    <name type="scientific">Flavilitoribacter nigricans (strain ATCC 23147 / DSM 23189 / NBRC 102662 / NCIMB 1420 / SS-2)</name>
    <name type="common">Lewinella nigricans</name>
    <dbReference type="NCBI Taxonomy" id="1122177"/>
    <lineage>
        <taxon>Bacteria</taxon>
        <taxon>Pseudomonadati</taxon>
        <taxon>Bacteroidota</taxon>
        <taxon>Saprospiria</taxon>
        <taxon>Saprospirales</taxon>
        <taxon>Lewinellaceae</taxon>
        <taxon>Flavilitoribacter</taxon>
    </lineage>
</organism>
<proteinExistence type="predicted"/>
<dbReference type="EMBL" id="PDUD01000002">
    <property type="protein sequence ID" value="PHN08330.1"/>
    <property type="molecule type" value="Genomic_DNA"/>
</dbReference>
<dbReference type="InterPro" id="IPR047057">
    <property type="entry name" value="MerR_fam"/>
</dbReference>
<dbReference type="Pfam" id="PF13411">
    <property type="entry name" value="MerR_1"/>
    <property type="match status" value="1"/>
</dbReference>
<dbReference type="InterPro" id="IPR009061">
    <property type="entry name" value="DNA-bd_dom_put_sf"/>
</dbReference>
<dbReference type="SUPFAM" id="SSF46955">
    <property type="entry name" value="Putative DNA-binding domain"/>
    <property type="match status" value="1"/>
</dbReference>
<dbReference type="SMART" id="SM00422">
    <property type="entry name" value="HTH_MERR"/>
    <property type="match status" value="1"/>
</dbReference>
<keyword evidence="1" id="KW-0238">DNA-binding</keyword>
<dbReference type="PANTHER" id="PTHR30204">
    <property type="entry name" value="REDOX-CYCLING DRUG-SENSING TRANSCRIPTIONAL ACTIVATOR SOXR"/>
    <property type="match status" value="1"/>
</dbReference>
<dbReference type="Proteomes" id="UP000223913">
    <property type="component" value="Unassembled WGS sequence"/>
</dbReference>